<dbReference type="PANTHER" id="PTHR42850:SF7">
    <property type="entry name" value="BIS(5'-NUCLEOSYL)-TETRAPHOSPHATASE PRPE [ASYMMETRICAL]"/>
    <property type="match status" value="1"/>
</dbReference>
<sequence>METTVRYGLDIIGDVHGNAALLIELLTKLGYVLRDGAYVHPDGRMAAFTGDLVDGGQRNLDVVDIVRAMVIAGSGLAILGNHDFNIVAFNRRDPRRPAKFLRSHSERHIQQCAQTQAEIDADPERGARALAFLASLPLWLELPAVRLVHAHWDLASMAALAPHLDEANALTHEGFVEAAALSGSVGDARALLLSGPEAECAPYLDRSGHHRTMDRVAWWLKGDDRDPRPLFFGHYAMPTPLSIHGNAVCVDAGVAKGGPIAAYRFDSRTDLSETNFVYCGTAT</sequence>
<organism evidence="2 3">
    <name type="scientific">Bosea massiliensis</name>
    <dbReference type="NCBI Taxonomy" id="151419"/>
    <lineage>
        <taxon>Bacteria</taxon>
        <taxon>Pseudomonadati</taxon>
        <taxon>Pseudomonadota</taxon>
        <taxon>Alphaproteobacteria</taxon>
        <taxon>Hyphomicrobiales</taxon>
        <taxon>Boseaceae</taxon>
        <taxon>Bosea</taxon>
    </lineage>
</organism>
<dbReference type="EMBL" id="JBHSLU010000017">
    <property type="protein sequence ID" value="MFC5505418.1"/>
    <property type="molecule type" value="Genomic_DNA"/>
</dbReference>
<dbReference type="PANTHER" id="PTHR42850">
    <property type="entry name" value="METALLOPHOSPHOESTERASE"/>
    <property type="match status" value="1"/>
</dbReference>
<evidence type="ECO:0000259" key="1">
    <source>
        <dbReference type="Pfam" id="PF00149"/>
    </source>
</evidence>
<feature type="domain" description="Calcineurin-like phosphoesterase" evidence="1">
    <location>
        <begin position="11"/>
        <end position="94"/>
    </location>
</feature>
<proteinExistence type="predicted"/>
<gene>
    <name evidence="2" type="ORF">ACFPN9_09120</name>
</gene>
<reference evidence="3" key="1">
    <citation type="journal article" date="2019" name="Int. J. Syst. Evol. Microbiol.">
        <title>The Global Catalogue of Microorganisms (GCM) 10K type strain sequencing project: providing services to taxonomists for standard genome sequencing and annotation.</title>
        <authorList>
            <consortium name="The Broad Institute Genomics Platform"/>
            <consortium name="The Broad Institute Genome Sequencing Center for Infectious Disease"/>
            <person name="Wu L."/>
            <person name="Ma J."/>
        </authorList>
    </citation>
    <scope>NUCLEOTIDE SEQUENCE [LARGE SCALE GENOMIC DNA]</scope>
    <source>
        <strain evidence="3">CCUG 43117</strain>
    </source>
</reference>
<name>A0ABW0P171_9HYPH</name>
<comment type="caution">
    <text evidence="2">The sequence shown here is derived from an EMBL/GenBank/DDBJ whole genome shotgun (WGS) entry which is preliminary data.</text>
</comment>
<protein>
    <submittedName>
        <fullName evidence="2">Metallophosphoesterase</fullName>
    </submittedName>
</protein>
<dbReference type="InterPro" id="IPR050126">
    <property type="entry name" value="Ap4A_hydrolase"/>
</dbReference>
<dbReference type="SUPFAM" id="SSF56300">
    <property type="entry name" value="Metallo-dependent phosphatases"/>
    <property type="match status" value="1"/>
</dbReference>
<accession>A0ABW0P171</accession>
<evidence type="ECO:0000313" key="3">
    <source>
        <dbReference type="Proteomes" id="UP001596060"/>
    </source>
</evidence>
<dbReference type="InterPro" id="IPR004843">
    <property type="entry name" value="Calcineurin-like_PHP"/>
</dbReference>
<dbReference type="InterPro" id="IPR029052">
    <property type="entry name" value="Metallo-depent_PP-like"/>
</dbReference>
<dbReference type="Pfam" id="PF00149">
    <property type="entry name" value="Metallophos"/>
    <property type="match status" value="1"/>
</dbReference>
<dbReference type="Proteomes" id="UP001596060">
    <property type="component" value="Unassembled WGS sequence"/>
</dbReference>
<evidence type="ECO:0000313" key="2">
    <source>
        <dbReference type="EMBL" id="MFC5505418.1"/>
    </source>
</evidence>
<dbReference type="Gene3D" id="3.60.21.10">
    <property type="match status" value="1"/>
</dbReference>
<keyword evidence="3" id="KW-1185">Reference proteome</keyword>